<keyword evidence="2" id="KW-0597">Phosphoprotein</keyword>
<comment type="caution">
    <text evidence="5">The sequence shown here is derived from an EMBL/GenBank/DDBJ whole genome shotgun (WGS) entry which is preliminary data.</text>
</comment>
<dbReference type="GO" id="GO:0031177">
    <property type="term" value="F:phosphopantetheine binding"/>
    <property type="evidence" value="ECO:0007669"/>
    <property type="project" value="TreeGrafter"/>
</dbReference>
<dbReference type="NCBIfam" id="TIGR01733">
    <property type="entry name" value="AA-adenyl-dom"/>
    <property type="match status" value="1"/>
</dbReference>
<dbReference type="FunFam" id="3.40.50.12780:FF:000012">
    <property type="entry name" value="Non-ribosomal peptide synthetase"/>
    <property type="match status" value="1"/>
</dbReference>
<feature type="domain" description="AMP-dependent synthetase/ligase" evidence="4">
    <location>
        <begin position="1"/>
        <end position="330"/>
    </location>
</feature>
<dbReference type="GO" id="GO:0009239">
    <property type="term" value="P:enterobactin biosynthetic process"/>
    <property type="evidence" value="ECO:0007669"/>
    <property type="project" value="TreeGrafter"/>
</dbReference>
<dbReference type="PANTHER" id="PTHR45527">
    <property type="entry name" value="NONRIBOSOMAL PEPTIDE SYNTHETASE"/>
    <property type="match status" value="1"/>
</dbReference>
<evidence type="ECO:0000256" key="2">
    <source>
        <dbReference type="ARBA" id="ARBA00022553"/>
    </source>
</evidence>
<proteinExistence type="predicted"/>
<dbReference type="InterPro" id="IPR020845">
    <property type="entry name" value="AMP-binding_CS"/>
</dbReference>
<dbReference type="InterPro" id="IPR010071">
    <property type="entry name" value="AA_adenyl_dom"/>
</dbReference>
<organism evidence="5 6">
    <name type="scientific">Mycobacterium kansasii</name>
    <dbReference type="NCBI Taxonomy" id="1768"/>
    <lineage>
        <taxon>Bacteria</taxon>
        <taxon>Bacillati</taxon>
        <taxon>Actinomycetota</taxon>
        <taxon>Actinomycetes</taxon>
        <taxon>Mycobacteriales</taxon>
        <taxon>Mycobacteriaceae</taxon>
        <taxon>Mycobacterium</taxon>
    </lineage>
</organism>
<feature type="compositionally biased region" description="Basic residues" evidence="3">
    <location>
        <begin position="585"/>
        <end position="611"/>
    </location>
</feature>
<feature type="compositionally biased region" description="Low complexity" evidence="3">
    <location>
        <begin position="543"/>
        <end position="558"/>
    </location>
</feature>
<dbReference type="GO" id="GO:0009366">
    <property type="term" value="C:enterobactin synthetase complex"/>
    <property type="evidence" value="ECO:0007669"/>
    <property type="project" value="TreeGrafter"/>
</dbReference>
<dbReference type="Pfam" id="PF00501">
    <property type="entry name" value="AMP-binding"/>
    <property type="match status" value="1"/>
</dbReference>
<keyword evidence="1" id="KW-0596">Phosphopantetheine</keyword>
<gene>
    <name evidence="5" type="ORF">BZL30_2746</name>
</gene>
<dbReference type="Gene3D" id="3.30.300.30">
    <property type="match status" value="1"/>
</dbReference>
<dbReference type="GO" id="GO:0047527">
    <property type="term" value="F:2,3-dihydroxybenzoate-serine ligase activity"/>
    <property type="evidence" value="ECO:0007669"/>
    <property type="project" value="TreeGrafter"/>
</dbReference>
<accession>A0A1V3XGJ6</accession>
<dbReference type="SUPFAM" id="SSF56801">
    <property type="entry name" value="Acetyl-CoA synthetase-like"/>
    <property type="match status" value="1"/>
</dbReference>
<dbReference type="PROSITE" id="PS00455">
    <property type="entry name" value="AMP_BINDING"/>
    <property type="match status" value="1"/>
</dbReference>
<dbReference type="GO" id="GO:0043041">
    <property type="term" value="P:amino acid activation for nonribosomal peptide biosynthetic process"/>
    <property type="evidence" value="ECO:0007669"/>
    <property type="project" value="TreeGrafter"/>
</dbReference>
<feature type="region of interest" description="Disordered" evidence="3">
    <location>
        <begin position="537"/>
        <end position="625"/>
    </location>
</feature>
<dbReference type="PANTHER" id="PTHR45527:SF1">
    <property type="entry name" value="FATTY ACID SYNTHASE"/>
    <property type="match status" value="1"/>
</dbReference>
<name>A0A1V3XGJ6_MYCKA</name>
<dbReference type="Gene3D" id="2.30.38.10">
    <property type="entry name" value="Luciferase, Domain 3"/>
    <property type="match status" value="1"/>
</dbReference>
<reference evidence="5 6" key="1">
    <citation type="submission" date="2017-02" db="EMBL/GenBank/DDBJ databases">
        <title>Complete genome sequences of Mycobacterium kansasii strains isolated from rhesus macaques.</title>
        <authorList>
            <person name="Panda A."/>
            <person name="Nagaraj S."/>
            <person name="Zhao X."/>
            <person name="Tettelin H."/>
            <person name="Detolla L.J."/>
        </authorList>
    </citation>
    <scope>NUCLEOTIDE SEQUENCE [LARGE SCALE GENOMIC DNA]</scope>
    <source>
        <strain evidence="5 6">11-3813</strain>
    </source>
</reference>
<evidence type="ECO:0000256" key="3">
    <source>
        <dbReference type="SAM" id="MobiDB-lite"/>
    </source>
</evidence>
<sequence>MTYAELDGRANALAAQLQRLGVGADGIVPVLLDRSTELVVALLGVLKAGGAFMPLDPAQPVSRIAAMIGNVPDAPVCVTHQRHSDKLWGFTGHRLCLDLSSAPAPSNGFVALDRRGRSVGLAYVVHTSGSTGTPKGALNTHAGIRNRLLWMQAAYQLTPADRVLHKTPITFDPSIWEIFWPLIVGARLVIAEPEAHKDPAGLVCTIVDQAVTTVHFVPSMLRSFLAEPRVTDCAGLRRVFCSGEVLPYDVQERFLATLDAELYNLYGPTEAAIDVTHFHCRRGESRCPVPIGRPIANIRIHLLDAHLQPVPVGVPGELFIGGVGVARGYLNQPDATAAAFLTDPFAADPDQLLYRTGDRARYLPDGNIEYLGRRDDQVKIRGVRIEPAEVEVALQRHPGSWRTRWWPTTTAAATPGWSRTSWRRAGLRPVLLSCAAFCSSNCPLPWCPLSSRLPSRCRTRRAERWTAARSRHGANWIVAHRISLLHGHPPNSSSPASGVMCSTWKPLGCMTTSSLWAAPRATAWRWRRKPMRPTCRCGRSRCSHSAPSPSWPPSTARPCKAPKILLRGRIPNPSAARTGPARSLPPRHPRLPRLPRLPRHPRHPRHPRLPRLPKLPGPAGGDVTP</sequence>
<dbReference type="InterPro" id="IPR000873">
    <property type="entry name" value="AMP-dep_synth/lig_dom"/>
</dbReference>
<dbReference type="GO" id="GO:0005829">
    <property type="term" value="C:cytosol"/>
    <property type="evidence" value="ECO:0007669"/>
    <property type="project" value="TreeGrafter"/>
</dbReference>
<dbReference type="Proteomes" id="UP000189229">
    <property type="component" value="Unassembled WGS sequence"/>
</dbReference>
<evidence type="ECO:0000313" key="6">
    <source>
        <dbReference type="Proteomes" id="UP000189229"/>
    </source>
</evidence>
<dbReference type="EMBL" id="MVBM01000002">
    <property type="protein sequence ID" value="OOK78282.1"/>
    <property type="molecule type" value="Genomic_DNA"/>
</dbReference>
<dbReference type="Gene3D" id="3.40.50.980">
    <property type="match status" value="2"/>
</dbReference>
<dbReference type="FunFam" id="2.30.38.10:FF:000001">
    <property type="entry name" value="Non-ribosomal peptide synthetase PvdI"/>
    <property type="match status" value="1"/>
</dbReference>
<dbReference type="FunFam" id="3.40.50.980:FF:000002">
    <property type="entry name" value="Enterobactin synthetase component F"/>
    <property type="match status" value="1"/>
</dbReference>
<evidence type="ECO:0000256" key="1">
    <source>
        <dbReference type="ARBA" id="ARBA00022450"/>
    </source>
</evidence>
<dbReference type="AlphaFoldDB" id="A0A1V3XGJ6"/>
<evidence type="ECO:0000313" key="5">
    <source>
        <dbReference type="EMBL" id="OOK78282.1"/>
    </source>
</evidence>
<dbReference type="InterPro" id="IPR045851">
    <property type="entry name" value="AMP-bd_C_sf"/>
</dbReference>
<evidence type="ECO:0000259" key="4">
    <source>
        <dbReference type="Pfam" id="PF00501"/>
    </source>
</evidence>
<protein>
    <submittedName>
        <fullName evidence="5">Amino acid adenylation domain protein</fullName>
    </submittedName>
</protein>